<dbReference type="AlphaFoldDB" id="A0A174VH78"/>
<proteinExistence type="predicted"/>
<dbReference type="PIRSF" id="PIRSF028177">
    <property type="entry name" value="Polyketide_synth_Omtfrase_TcmP"/>
    <property type="match status" value="1"/>
</dbReference>
<evidence type="ECO:0000256" key="1">
    <source>
        <dbReference type="ARBA" id="ARBA00022603"/>
    </source>
</evidence>
<keyword evidence="1 3" id="KW-0489">Methyltransferase</keyword>
<dbReference type="RefSeq" id="WP_008706680.1">
    <property type="nucleotide sequence ID" value="NZ_CZBP01000032.1"/>
</dbReference>
<evidence type="ECO:0000313" key="3">
    <source>
        <dbReference type="EMBL" id="CUQ33992.1"/>
    </source>
</evidence>
<dbReference type="GO" id="GO:0008168">
    <property type="term" value="F:methyltransferase activity"/>
    <property type="evidence" value="ECO:0007669"/>
    <property type="project" value="UniProtKB-KW"/>
</dbReference>
<reference evidence="3 4" key="1">
    <citation type="submission" date="2015-09" db="EMBL/GenBank/DDBJ databases">
        <authorList>
            <consortium name="Pathogen Informatics"/>
        </authorList>
    </citation>
    <scope>NUCLEOTIDE SEQUENCE [LARGE SCALE GENOMIC DNA]</scope>
    <source>
        <strain evidence="3 4">2789STDY5834957</strain>
    </source>
</reference>
<dbReference type="PANTHER" id="PTHR43619">
    <property type="entry name" value="S-ADENOSYL-L-METHIONINE-DEPENDENT METHYLTRANSFERASE YKTD-RELATED"/>
    <property type="match status" value="1"/>
</dbReference>
<evidence type="ECO:0000256" key="2">
    <source>
        <dbReference type="ARBA" id="ARBA00022679"/>
    </source>
</evidence>
<dbReference type="InterPro" id="IPR007213">
    <property type="entry name" value="Ppm1/Ppm2/Tcmp"/>
</dbReference>
<dbReference type="InterPro" id="IPR016874">
    <property type="entry name" value="TcmP-like"/>
</dbReference>
<dbReference type="InterPro" id="IPR029063">
    <property type="entry name" value="SAM-dependent_MTases_sf"/>
</dbReference>
<accession>A0A174VH78</accession>
<protein>
    <submittedName>
        <fullName evidence="3">O-Methyltransferase involved in polyketide biosynthesis</fullName>
    </submittedName>
</protein>
<dbReference type="Gene3D" id="3.40.50.150">
    <property type="entry name" value="Vaccinia Virus protein VP39"/>
    <property type="match status" value="1"/>
</dbReference>
<dbReference type="Proteomes" id="UP000095762">
    <property type="component" value="Unassembled WGS sequence"/>
</dbReference>
<keyword evidence="2 3" id="KW-0808">Transferase</keyword>
<sequence>MKEKVNVTGVPETMVQTLYARAKETKKKNAKINDEIAVELVKKLDYDFSKADKDNAMTYGVIARTIVLDRMVKQYLEKNANTVVINIACGLDTRCYRMKGKYLHWYNIDLPETMKIRRQFLPETGPIYQIVKSAMDNSYIDDIDYHGENVLAIIEGLTMYLCEKDIRKMFSIIEKSFKKVTVMVETMSPFVVKHVKEKSIEGSNAKFTWGVKNGTELQRIVPGFSVQQEVSLVEGMKKLIPIYHVIGKIQIVRNISNKIIVLEKRGRY</sequence>
<evidence type="ECO:0000313" key="4">
    <source>
        <dbReference type="Proteomes" id="UP000095762"/>
    </source>
</evidence>
<dbReference type="GO" id="GO:0032259">
    <property type="term" value="P:methylation"/>
    <property type="evidence" value="ECO:0007669"/>
    <property type="project" value="UniProtKB-KW"/>
</dbReference>
<dbReference type="Pfam" id="PF04072">
    <property type="entry name" value="LCM"/>
    <property type="match status" value="1"/>
</dbReference>
<organism evidence="3 4">
    <name type="scientific">Blautia obeum</name>
    <dbReference type="NCBI Taxonomy" id="40520"/>
    <lineage>
        <taxon>Bacteria</taxon>
        <taxon>Bacillati</taxon>
        <taxon>Bacillota</taxon>
        <taxon>Clostridia</taxon>
        <taxon>Lachnospirales</taxon>
        <taxon>Lachnospiraceae</taxon>
        <taxon>Blautia</taxon>
    </lineage>
</organism>
<gene>
    <name evidence="3" type="ORF">ERS852569_03216</name>
</gene>
<dbReference type="PANTHER" id="PTHR43619:SF2">
    <property type="entry name" value="S-ADENOSYL-L-METHIONINE-DEPENDENT METHYLTRANSFERASES SUPERFAMILY PROTEIN"/>
    <property type="match status" value="1"/>
</dbReference>
<dbReference type="SUPFAM" id="SSF53335">
    <property type="entry name" value="S-adenosyl-L-methionine-dependent methyltransferases"/>
    <property type="match status" value="1"/>
</dbReference>
<name>A0A174VH78_9FIRM</name>
<dbReference type="EMBL" id="CZBP01000032">
    <property type="protein sequence ID" value="CUQ33992.1"/>
    <property type="molecule type" value="Genomic_DNA"/>
</dbReference>